<evidence type="ECO:0000313" key="2">
    <source>
        <dbReference type="Proteomes" id="UP000027586"/>
    </source>
</evidence>
<dbReference type="PANTHER" id="PTHR42100">
    <property type="entry name" value="OXIDOREDUCTASE 178 KDA SUBUNIT, PUTATIVE (AFU_ORTHOLOGUE AFUA_8G04320)-RELATED"/>
    <property type="match status" value="1"/>
</dbReference>
<dbReference type="GO" id="GO:0005739">
    <property type="term" value="C:mitochondrion"/>
    <property type="evidence" value="ECO:0007669"/>
    <property type="project" value="InterPro"/>
</dbReference>
<dbReference type="AlphaFoldDB" id="A0A068RVZ5"/>
<gene>
    <name evidence="1" type="ORF">LCOR_05447.1</name>
</gene>
<keyword evidence="2" id="KW-1185">Reference proteome</keyword>
<comment type="caution">
    <text evidence="1">The sequence shown here is derived from an EMBL/GenBank/DDBJ whole genome shotgun (WGS) entry which is preliminary data.</text>
</comment>
<proteinExistence type="predicted"/>
<name>A0A068RVZ5_9FUNG</name>
<dbReference type="VEuPathDB" id="FungiDB:LCOR_05447.1"/>
<accession>A0A068RVZ5</accession>
<dbReference type="PANTHER" id="PTHR42100:SF1">
    <property type="entry name" value="OXIDOREDUCTASE 178 KDA SUBUNIT, PUTATIVE (AFU_ORTHOLOGUE AFUA_8G04320)-RELATED"/>
    <property type="match status" value="1"/>
</dbReference>
<organism evidence="1 2">
    <name type="scientific">Lichtheimia corymbifera JMRC:FSU:9682</name>
    <dbReference type="NCBI Taxonomy" id="1263082"/>
    <lineage>
        <taxon>Eukaryota</taxon>
        <taxon>Fungi</taxon>
        <taxon>Fungi incertae sedis</taxon>
        <taxon>Mucoromycota</taxon>
        <taxon>Mucoromycotina</taxon>
        <taxon>Mucoromycetes</taxon>
        <taxon>Mucorales</taxon>
        <taxon>Lichtheimiaceae</taxon>
        <taxon>Lichtheimia</taxon>
    </lineage>
</organism>
<evidence type="ECO:0000313" key="1">
    <source>
        <dbReference type="EMBL" id="CDH54179.1"/>
    </source>
</evidence>
<protein>
    <submittedName>
        <fullName evidence="1">Uncharacterized protein</fullName>
    </submittedName>
</protein>
<sequence>MAFRFASIARRSFTRNYSSATTKQAGKAFPEENFDSKIWRNTALAVIAGVAWYRIDQHITELGEEKHPFTKWIEYHMSTSAEKDQQTTEALEQASRLAEYKLISQDAQRAPIYRMRYPESFERASPRGLITGQQADLSNITVRRD</sequence>
<dbReference type="OrthoDB" id="2120038at2759"/>
<dbReference type="InterPro" id="IPR034444">
    <property type="entry name" value="Nuo17.8"/>
</dbReference>
<dbReference type="STRING" id="1263082.A0A068RVZ5"/>
<dbReference type="EMBL" id="CBTN010000021">
    <property type="protein sequence ID" value="CDH54179.1"/>
    <property type="molecule type" value="Genomic_DNA"/>
</dbReference>
<reference evidence="1" key="1">
    <citation type="submission" date="2013-08" db="EMBL/GenBank/DDBJ databases">
        <title>Gene expansion shapes genome architecture in the human pathogen Lichtheimia corymbifera: an evolutionary genomics analysis in the ancient terrestrial Mucorales (Mucoromycotina).</title>
        <authorList>
            <person name="Schwartze V.U."/>
            <person name="Winter S."/>
            <person name="Shelest E."/>
            <person name="Marcet-Houben M."/>
            <person name="Horn F."/>
            <person name="Wehner S."/>
            <person name="Hoffmann K."/>
            <person name="Riege K."/>
            <person name="Sammeth M."/>
            <person name="Nowrousian M."/>
            <person name="Valiante V."/>
            <person name="Linde J."/>
            <person name="Jacobsen I.D."/>
            <person name="Marz M."/>
            <person name="Brakhage A.A."/>
            <person name="Gabaldon T."/>
            <person name="Bocker S."/>
            <person name="Voigt K."/>
        </authorList>
    </citation>
    <scope>NUCLEOTIDE SEQUENCE [LARGE SCALE GENOMIC DNA]</scope>
    <source>
        <strain evidence="1">FSU 9682</strain>
    </source>
</reference>
<dbReference type="Proteomes" id="UP000027586">
    <property type="component" value="Unassembled WGS sequence"/>
</dbReference>